<accession>A0A9X2Q337</accession>
<evidence type="ECO:0000313" key="10">
    <source>
        <dbReference type="Proteomes" id="UP001155057"/>
    </source>
</evidence>
<keyword evidence="4" id="KW-0472">Membrane</keyword>
<evidence type="ECO:0000256" key="3">
    <source>
        <dbReference type="ARBA" id="ARBA00022729"/>
    </source>
</evidence>
<proteinExistence type="predicted"/>
<keyword evidence="2" id="KW-0812">Transmembrane</keyword>
<dbReference type="InterPro" id="IPR010827">
    <property type="entry name" value="BamA/TamA_POTRA"/>
</dbReference>
<feature type="domain" description="POTRA" evidence="8">
    <location>
        <begin position="99"/>
        <end position="216"/>
    </location>
</feature>
<dbReference type="Proteomes" id="UP001155057">
    <property type="component" value="Unassembled WGS sequence"/>
</dbReference>
<gene>
    <name evidence="9" type="ORF">GGP61_000193</name>
</gene>
<keyword evidence="5" id="KW-0998">Cell outer membrane</keyword>
<dbReference type="Gene3D" id="2.40.160.50">
    <property type="entry name" value="membrane protein fhac: a member of the omp85/tpsb transporter family"/>
    <property type="match status" value="1"/>
</dbReference>
<evidence type="ECO:0000256" key="2">
    <source>
        <dbReference type="ARBA" id="ARBA00022692"/>
    </source>
</evidence>
<dbReference type="EMBL" id="JANUAE010000001">
    <property type="protein sequence ID" value="MCS3708606.1"/>
    <property type="molecule type" value="Genomic_DNA"/>
</dbReference>
<evidence type="ECO:0000256" key="5">
    <source>
        <dbReference type="ARBA" id="ARBA00023237"/>
    </source>
</evidence>
<dbReference type="Pfam" id="PF07244">
    <property type="entry name" value="POTRA"/>
    <property type="match status" value="1"/>
</dbReference>
<feature type="domain" description="Bacterial surface antigen (D15)" evidence="7">
    <location>
        <begin position="473"/>
        <end position="902"/>
    </location>
</feature>
<feature type="compositionally biased region" description="Basic and acidic residues" evidence="6">
    <location>
        <begin position="820"/>
        <end position="839"/>
    </location>
</feature>
<comment type="caution">
    <text evidence="9">The sequence shown here is derived from an EMBL/GenBank/DDBJ whole genome shotgun (WGS) entry which is preliminary data.</text>
</comment>
<evidence type="ECO:0000259" key="7">
    <source>
        <dbReference type="Pfam" id="PF01103"/>
    </source>
</evidence>
<dbReference type="Gene3D" id="3.10.20.310">
    <property type="entry name" value="membrane protein fhac"/>
    <property type="match status" value="2"/>
</dbReference>
<feature type="region of interest" description="Disordered" evidence="6">
    <location>
        <begin position="818"/>
        <end position="839"/>
    </location>
</feature>
<dbReference type="InterPro" id="IPR000184">
    <property type="entry name" value="Bac_surfAg_D15"/>
</dbReference>
<evidence type="ECO:0000256" key="4">
    <source>
        <dbReference type="ARBA" id="ARBA00023136"/>
    </source>
</evidence>
<evidence type="ECO:0000256" key="1">
    <source>
        <dbReference type="ARBA" id="ARBA00004370"/>
    </source>
</evidence>
<comment type="subcellular location">
    <subcellularLocation>
        <location evidence="1">Membrane</location>
    </subcellularLocation>
</comment>
<evidence type="ECO:0000259" key="8">
    <source>
        <dbReference type="Pfam" id="PF07244"/>
    </source>
</evidence>
<dbReference type="PANTHER" id="PTHR12815">
    <property type="entry name" value="SORTING AND ASSEMBLY MACHINERY SAMM50 PROTEIN FAMILY MEMBER"/>
    <property type="match status" value="1"/>
</dbReference>
<keyword evidence="3" id="KW-0732">Signal</keyword>
<sequence length="902" mass="99388">MHTRPDSNSGGTQGGNPIRHRLDTEALAPIHTRALFRICRPPRFMPTHLSSTVRAIVRPNAIPVTGLLIGVVLLIGGSRPAQASRLASGARAAADTTAPIVHEVDIRGNRQFAAGTLKENIRTRPNRRVLGIPGLTWWRWVHQLGSADWMWERLGRALRSGGEPPAYIDSTTVGGDAERLELFYRQRGFRDASVSYRVEPREEDDRVRVVFEIEPGSATHLRRVTYAGLDALRTGQKRRLVGGTVFETASVSMGDTLSVRVQGQRYREPMLLEERRRILTFLQNEGYAAVSRDSVRAVVYRATPDSFDVTLRVQTGPRYRFGDVRFEATGPEDAPPRSDTVDVAVDTTGGGRPQVTARFVDERRLDPAIVRRSLRFTPGAYYDQSAVQATKRRLDGTGVFAFTNLSPQYEDAVRHDTTGAPYLPLQINAQTRQRHRLQAETFALQRESVGASEAGVRLNEFGVGLSGTYENVNAFGGGETFRLRTSASVATGLDSLLVSSNQFEGSASLVLPYLIRPFQSLDRTFDLSSARTRLSLTGLTALRTDLGLRIRSRVNAQLRLEMDHTPTQSSLVDVVDLSLSNPDTLDQFSKKFLRRVFGRRGDNLQDPVQRQQILEDYTQPQVNTAVRYTFRDATAGPMRRRSGHIYEASGEVGNTLPLLLDRFVFTPGRPDYSLPSLFGGAGGLTGQLIYRPYVRASVDLRRYVPLGSGTTLGLKFFGGWAHPTAGPTVVPFDRRFFSGGANSVRGWRLRELGPGEGLPADTTTAVPESPSNILGGDVKLESSIELRTTLFPSVLAARWIGATFLDVGNVWFGPRNRGFGRADDNRDGPGAARDGRDGRFAGPEALLDVGVGGGPGLRLEWPYLIVRLDLAYRLHDPSPRNDDVFGDNFSGPLLHFGIGHSF</sequence>
<evidence type="ECO:0000256" key="6">
    <source>
        <dbReference type="SAM" id="MobiDB-lite"/>
    </source>
</evidence>
<organism evidence="9 10">
    <name type="scientific">Salinibacter ruber</name>
    <dbReference type="NCBI Taxonomy" id="146919"/>
    <lineage>
        <taxon>Bacteria</taxon>
        <taxon>Pseudomonadati</taxon>
        <taxon>Rhodothermota</taxon>
        <taxon>Rhodothermia</taxon>
        <taxon>Rhodothermales</taxon>
        <taxon>Salinibacteraceae</taxon>
        <taxon>Salinibacter</taxon>
    </lineage>
</organism>
<dbReference type="GO" id="GO:0019867">
    <property type="term" value="C:outer membrane"/>
    <property type="evidence" value="ECO:0007669"/>
    <property type="project" value="InterPro"/>
</dbReference>
<dbReference type="PANTHER" id="PTHR12815:SF47">
    <property type="entry name" value="TRANSLOCATION AND ASSEMBLY MODULE SUBUNIT TAMA"/>
    <property type="match status" value="1"/>
</dbReference>
<dbReference type="Pfam" id="PF01103">
    <property type="entry name" value="Omp85"/>
    <property type="match status" value="1"/>
</dbReference>
<reference evidence="9" key="1">
    <citation type="submission" date="2022-08" db="EMBL/GenBank/DDBJ databases">
        <title>Genomic Encyclopedia of Type Strains, Phase V (KMG-V): Genome sequencing to study the core and pangenomes of soil and plant-associated prokaryotes.</title>
        <authorList>
            <person name="Whitman W."/>
        </authorList>
    </citation>
    <scope>NUCLEOTIDE SEQUENCE</scope>
    <source>
        <strain evidence="9">SP3049</strain>
    </source>
</reference>
<dbReference type="AlphaFoldDB" id="A0A9X2Q337"/>
<name>A0A9X2Q337_9BACT</name>
<dbReference type="InterPro" id="IPR039910">
    <property type="entry name" value="D15-like"/>
</dbReference>
<evidence type="ECO:0000313" key="9">
    <source>
        <dbReference type="EMBL" id="MCS3708606.1"/>
    </source>
</evidence>
<protein>
    <submittedName>
        <fullName evidence="9">Outer membrane protein assembly factor BamA</fullName>
    </submittedName>
</protein>
<dbReference type="RefSeq" id="WP_259123190.1">
    <property type="nucleotide sequence ID" value="NZ_JANUAE010000001.1"/>
</dbReference>